<comment type="caution">
    <text evidence="2">The sequence shown here is derived from an EMBL/GenBank/DDBJ whole genome shotgun (WGS) entry which is preliminary data.</text>
</comment>
<dbReference type="EMBL" id="RFLY01000012">
    <property type="protein sequence ID" value="RMH90928.1"/>
    <property type="molecule type" value="Genomic_DNA"/>
</dbReference>
<dbReference type="Proteomes" id="UP000275012">
    <property type="component" value="Unassembled WGS sequence"/>
</dbReference>
<protein>
    <recommendedName>
        <fullName evidence="4">Proteinase inhibitor I78</fullName>
    </recommendedName>
</protein>
<evidence type="ECO:0000313" key="3">
    <source>
        <dbReference type="Proteomes" id="UP000275012"/>
    </source>
</evidence>
<evidence type="ECO:0000313" key="2">
    <source>
        <dbReference type="EMBL" id="RMH90928.1"/>
    </source>
</evidence>
<feature type="compositionally biased region" description="Basic and acidic residues" evidence="1">
    <location>
        <begin position="60"/>
        <end position="71"/>
    </location>
</feature>
<feature type="compositionally biased region" description="Basic and acidic residues" evidence="1">
    <location>
        <begin position="151"/>
        <end position="161"/>
    </location>
</feature>
<feature type="compositionally biased region" description="Low complexity" evidence="1">
    <location>
        <begin position="172"/>
        <end position="182"/>
    </location>
</feature>
<gene>
    <name evidence="2" type="ORF">EBB59_09125</name>
</gene>
<feature type="region of interest" description="Disordered" evidence="1">
    <location>
        <begin position="145"/>
        <end position="198"/>
    </location>
</feature>
<dbReference type="Gene3D" id="3.30.10.10">
    <property type="entry name" value="Trypsin Inhibitor V, subunit A"/>
    <property type="match status" value="1"/>
</dbReference>
<sequence>MGRITNRRAGPPPRHASTKRRAREVPIRDETSRHPRRRARQGVSARIGPSGREAWTSAPARDKAFRTDRPVRPKSQAIHAGARQGRARSERRYHLAALRFQEAAGCIALIVVEGMHHHGAAAFAHRLPHHDDVSIVVGAQGDETGQQQAEYRTEHDEHGQRDAAGGEDQGDAQRAQQQPQQRPQHRTGDAQLGVRTDHGEEDAVTLRLKFAAGVGLARGDHPYLGVRQSQRLPQLAGDLGGDRQAGKHRRHLARCLFGHQAAGVACVFVHMRVPRRAGEPPACAAPPATSVKIALFAATVQFGRPVLTRRQHRPRNTGRPSVTGASMRIRAPFSILAAACLSACAAAPGRPATASRPTGHCDTARVGQFIGKMADAKTGEQARIAAGARRVRVLGANDPATMDYDDSRLNVLLDERNVVIELTCG</sequence>
<dbReference type="InterPro" id="IPR021719">
    <property type="entry name" value="Prot_inh_I78"/>
</dbReference>
<name>A0A3M2HPI5_9GAMM</name>
<dbReference type="AlphaFoldDB" id="A0A3M2HPI5"/>
<evidence type="ECO:0008006" key="4">
    <source>
        <dbReference type="Google" id="ProtNLM"/>
    </source>
</evidence>
<feature type="region of interest" description="Disordered" evidence="1">
    <location>
        <begin position="1"/>
        <end position="89"/>
    </location>
</feature>
<organism evidence="2 3">
    <name type="scientific">Solilutibacter pythonis</name>
    <dbReference type="NCBI Taxonomy" id="2483112"/>
    <lineage>
        <taxon>Bacteria</taxon>
        <taxon>Pseudomonadati</taxon>
        <taxon>Pseudomonadota</taxon>
        <taxon>Gammaproteobacteria</taxon>
        <taxon>Lysobacterales</taxon>
        <taxon>Lysobacteraceae</taxon>
        <taxon>Solilutibacter</taxon>
    </lineage>
</organism>
<evidence type="ECO:0000256" key="1">
    <source>
        <dbReference type="SAM" id="MobiDB-lite"/>
    </source>
</evidence>
<proteinExistence type="predicted"/>
<keyword evidence="3" id="KW-1185">Reference proteome</keyword>
<feature type="compositionally biased region" description="Basic and acidic residues" evidence="1">
    <location>
        <begin position="23"/>
        <end position="33"/>
    </location>
</feature>
<accession>A0A3M2HPI5</accession>
<dbReference type="Pfam" id="PF11720">
    <property type="entry name" value="Inhibitor_I78"/>
    <property type="match status" value="1"/>
</dbReference>
<reference evidence="2 3" key="1">
    <citation type="submission" date="2018-10" db="EMBL/GenBank/DDBJ databases">
        <title>Proposal of Lysobacter pythonis sp. nov. isolated from royal pythons (Python regius).</title>
        <authorList>
            <person name="Hans-Juergen B."/>
            <person name="Huptas C."/>
            <person name="Sandra B."/>
            <person name="Igor L."/>
            <person name="Joachim S."/>
            <person name="Siegfried S."/>
            <person name="Mareike W."/>
            <person name="Peter K."/>
        </authorList>
    </citation>
    <scope>NUCLEOTIDE SEQUENCE [LARGE SCALE GENOMIC DNA]</scope>
    <source>
        <strain evidence="2 3">4284/11</strain>
    </source>
</reference>